<accession>A0A182IQZ0</accession>
<sequence>MLLFTYVRVRDHLPMELEERGGKMNTPTGGYFIWRNMRTICYALCMHPANESHLKLMKLSIVTVALWHEKENTIKFYHMDCIFMDRALLVRNPNSPGTVGA</sequence>
<evidence type="ECO:0000313" key="1">
    <source>
        <dbReference type="EnsemblMetazoa" id="AATE003796-PA.1"/>
    </source>
</evidence>
<organism evidence="1">
    <name type="scientific">Anopheles atroparvus</name>
    <name type="common">European mosquito</name>
    <dbReference type="NCBI Taxonomy" id="41427"/>
    <lineage>
        <taxon>Eukaryota</taxon>
        <taxon>Metazoa</taxon>
        <taxon>Ecdysozoa</taxon>
        <taxon>Arthropoda</taxon>
        <taxon>Hexapoda</taxon>
        <taxon>Insecta</taxon>
        <taxon>Pterygota</taxon>
        <taxon>Neoptera</taxon>
        <taxon>Endopterygota</taxon>
        <taxon>Diptera</taxon>
        <taxon>Nematocera</taxon>
        <taxon>Culicoidea</taxon>
        <taxon>Culicidae</taxon>
        <taxon>Anophelinae</taxon>
        <taxon>Anopheles</taxon>
    </lineage>
</organism>
<dbReference type="VEuPathDB" id="VectorBase:AATE003796"/>
<reference evidence="1" key="1">
    <citation type="submission" date="2022-08" db="UniProtKB">
        <authorList>
            <consortium name="EnsemblMetazoa"/>
        </authorList>
    </citation>
    <scope>IDENTIFICATION</scope>
    <source>
        <strain evidence="1">EBRO</strain>
    </source>
</reference>
<name>A0A182IQZ0_ANOAO</name>
<proteinExistence type="predicted"/>
<dbReference type="AlphaFoldDB" id="A0A182IQZ0"/>
<protein>
    <submittedName>
        <fullName evidence="1">Uncharacterized protein</fullName>
    </submittedName>
</protein>
<dbReference type="EnsemblMetazoa" id="AATE003796-RA">
    <property type="protein sequence ID" value="AATE003796-PA.1"/>
    <property type="gene ID" value="AATE003796"/>
</dbReference>